<dbReference type="InterPro" id="IPR002933">
    <property type="entry name" value="Peptidase_M20"/>
</dbReference>
<dbReference type="PANTHER" id="PTHR11014:SF63">
    <property type="entry name" value="METALLOPEPTIDASE, PUTATIVE (AFU_ORTHOLOGUE AFUA_6G09600)-RELATED"/>
    <property type="match status" value="1"/>
</dbReference>
<dbReference type="SUPFAM" id="SSF53187">
    <property type="entry name" value="Zn-dependent exopeptidases"/>
    <property type="match status" value="1"/>
</dbReference>
<accession>A0ABV1H3R6</accession>
<name>A0ABV1H3R6_9FIRM</name>
<reference evidence="2" key="1">
    <citation type="submission" date="2024-03" db="EMBL/GenBank/DDBJ databases">
        <title>Human intestinal bacterial collection.</title>
        <authorList>
            <person name="Pauvert C."/>
            <person name="Hitch T.C.A."/>
            <person name="Clavel T."/>
        </authorList>
    </citation>
    <scope>NUCLEOTIDE SEQUENCE [LARGE SCALE GENOMIC DNA]</scope>
    <source>
        <strain evidence="2">CLA-AA-H89B</strain>
    </source>
</reference>
<evidence type="ECO:0000259" key="1">
    <source>
        <dbReference type="Pfam" id="PF07687"/>
    </source>
</evidence>
<protein>
    <submittedName>
        <fullName evidence="2">M20 family metallopeptidase</fullName>
    </submittedName>
</protein>
<evidence type="ECO:0000313" key="3">
    <source>
        <dbReference type="Proteomes" id="UP001546774"/>
    </source>
</evidence>
<organism evidence="2 3">
    <name type="scientific">Lachnospira intestinalis</name>
    <dbReference type="NCBI Taxonomy" id="3133158"/>
    <lineage>
        <taxon>Bacteria</taxon>
        <taxon>Bacillati</taxon>
        <taxon>Bacillota</taxon>
        <taxon>Clostridia</taxon>
        <taxon>Lachnospirales</taxon>
        <taxon>Lachnospiraceae</taxon>
        <taxon>Lachnospira</taxon>
    </lineage>
</organism>
<dbReference type="PANTHER" id="PTHR11014">
    <property type="entry name" value="PEPTIDASE M20 FAMILY MEMBER"/>
    <property type="match status" value="1"/>
</dbReference>
<dbReference type="EMBL" id="JBBMFS010000003">
    <property type="protein sequence ID" value="MEQ2554344.1"/>
    <property type="molecule type" value="Genomic_DNA"/>
</dbReference>
<dbReference type="Pfam" id="PF07687">
    <property type="entry name" value="M20_dimer"/>
    <property type="match status" value="1"/>
</dbReference>
<dbReference type="CDD" id="cd03886">
    <property type="entry name" value="M20_Acy1"/>
    <property type="match status" value="1"/>
</dbReference>
<dbReference type="InterPro" id="IPR017439">
    <property type="entry name" value="Amidohydrolase"/>
</dbReference>
<comment type="caution">
    <text evidence="2">The sequence shown here is derived from an EMBL/GenBank/DDBJ whole genome shotgun (WGS) entry which is preliminary data.</text>
</comment>
<dbReference type="Pfam" id="PF01546">
    <property type="entry name" value="Peptidase_M20"/>
    <property type="match status" value="1"/>
</dbReference>
<gene>
    <name evidence="2" type="ORF">WMO37_04830</name>
</gene>
<feature type="domain" description="Peptidase M20 dimerisation" evidence="1">
    <location>
        <begin position="191"/>
        <end position="282"/>
    </location>
</feature>
<evidence type="ECO:0000313" key="2">
    <source>
        <dbReference type="EMBL" id="MEQ2554344.1"/>
    </source>
</evidence>
<proteinExistence type="predicted"/>
<dbReference type="InterPro" id="IPR011650">
    <property type="entry name" value="Peptidase_M20_dimer"/>
</dbReference>
<dbReference type="NCBIfam" id="TIGR01891">
    <property type="entry name" value="amidohydrolases"/>
    <property type="match status" value="1"/>
</dbReference>
<dbReference type="PIRSF" id="PIRSF005962">
    <property type="entry name" value="Pept_M20D_amidohydro"/>
    <property type="match status" value="1"/>
</dbReference>
<sequence>MTTTALLQEAASYQEQLVRTRRFLHTHPGTGFDIQETVDYVKQELISMGYEPQMCGKSGIVALAGKKKDGKVFLIRGDMDALPMKEEADVSFPSTNGKMHACGHDMHTTMMLGAARLLKAHEDEIEGTVKLMFQPAEEIFEGSHDMIEAGVLKNPDVDAAMMIHVMAGLPLPAGTVISCDGGVSAPAADYFYIDIQGKGCHGSMPNNGVDPVTVAAHIITGLQEIHARELGLSDEAILTIGTVNAGNAANVIPDTAHMSGTIRTYDESTRAFIKQRVSEIASGIATAFRATATVTYGSGCPCLYNNPDLAVCTADYLKELLGPSKAFTASALNAMSGEGKAPKSTGSEDFAYVSQEVPSIMFALAAGTPQEGYCYPQHHPKVKFDEAVLSEGCAVYAYTAMRWLTEHKN</sequence>
<dbReference type="SUPFAM" id="SSF55031">
    <property type="entry name" value="Bacterial exopeptidase dimerisation domain"/>
    <property type="match status" value="1"/>
</dbReference>
<keyword evidence="3" id="KW-1185">Reference proteome</keyword>
<dbReference type="Gene3D" id="3.30.70.360">
    <property type="match status" value="1"/>
</dbReference>
<dbReference type="Gene3D" id="3.40.630.10">
    <property type="entry name" value="Zn peptidases"/>
    <property type="match status" value="1"/>
</dbReference>
<dbReference type="InterPro" id="IPR036264">
    <property type="entry name" value="Bact_exopeptidase_dim_dom"/>
</dbReference>
<dbReference type="Proteomes" id="UP001546774">
    <property type="component" value="Unassembled WGS sequence"/>
</dbReference>